<dbReference type="KEGG" id="dsq:DICSQDRAFT_93222"/>
<accession>R7SM01</accession>
<dbReference type="Proteomes" id="UP000053319">
    <property type="component" value="Unassembled WGS sequence"/>
</dbReference>
<dbReference type="EMBL" id="JH719464">
    <property type="protein sequence ID" value="EJF56755.1"/>
    <property type="molecule type" value="Genomic_DNA"/>
</dbReference>
<dbReference type="HOGENOM" id="CLU_105929_0_0_1"/>
<evidence type="ECO:0000313" key="1">
    <source>
        <dbReference type="EMBL" id="EJF56755.1"/>
    </source>
</evidence>
<dbReference type="GeneID" id="18845005"/>
<dbReference type="OMA" id="CHFMLAD"/>
<organism evidence="1 2">
    <name type="scientific">Dichomitus squalens (strain LYAD-421)</name>
    <name type="common">Western red white-rot fungus</name>
    <dbReference type="NCBI Taxonomy" id="732165"/>
    <lineage>
        <taxon>Eukaryota</taxon>
        <taxon>Fungi</taxon>
        <taxon>Dikarya</taxon>
        <taxon>Basidiomycota</taxon>
        <taxon>Agaricomycotina</taxon>
        <taxon>Agaricomycetes</taxon>
        <taxon>Polyporales</taxon>
        <taxon>Polyporaceae</taxon>
        <taxon>Dichomitus</taxon>
    </lineage>
</organism>
<dbReference type="AlphaFoldDB" id="R7SM01"/>
<evidence type="ECO:0000313" key="2">
    <source>
        <dbReference type="Proteomes" id="UP000053319"/>
    </source>
</evidence>
<reference evidence="1 2" key="1">
    <citation type="journal article" date="2012" name="Science">
        <title>The Paleozoic origin of enzymatic lignin decomposition reconstructed from 31 fungal genomes.</title>
        <authorList>
            <person name="Floudas D."/>
            <person name="Binder M."/>
            <person name="Riley R."/>
            <person name="Barry K."/>
            <person name="Blanchette R.A."/>
            <person name="Henrissat B."/>
            <person name="Martinez A.T."/>
            <person name="Otillar R."/>
            <person name="Spatafora J.W."/>
            <person name="Yadav J.S."/>
            <person name="Aerts A."/>
            <person name="Benoit I."/>
            <person name="Boyd A."/>
            <person name="Carlson A."/>
            <person name="Copeland A."/>
            <person name="Coutinho P.M."/>
            <person name="de Vries R.P."/>
            <person name="Ferreira P."/>
            <person name="Findley K."/>
            <person name="Foster B."/>
            <person name="Gaskell J."/>
            <person name="Glotzer D."/>
            <person name="Gorecki P."/>
            <person name="Heitman J."/>
            <person name="Hesse C."/>
            <person name="Hori C."/>
            <person name="Igarashi K."/>
            <person name="Jurgens J.A."/>
            <person name="Kallen N."/>
            <person name="Kersten P."/>
            <person name="Kohler A."/>
            <person name="Kuees U."/>
            <person name="Kumar T.K.A."/>
            <person name="Kuo A."/>
            <person name="LaButti K."/>
            <person name="Larrondo L.F."/>
            <person name="Lindquist E."/>
            <person name="Ling A."/>
            <person name="Lombard V."/>
            <person name="Lucas S."/>
            <person name="Lundell T."/>
            <person name="Martin R."/>
            <person name="McLaughlin D.J."/>
            <person name="Morgenstern I."/>
            <person name="Morin E."/>
            <person name="Murat C."/>
            <person name="Nagy L.G."/>
            <person name="Nolan M."/>
            <person name="Ohm R.A."/>
            <person name="Patyshakuliyeva A."/>
            <person name="Rokas A."/>
            <person name="Ruiz-Duenas F.J."/>
            <person name="Sabat G."/>
            <person name="Salamov A."/>
            <person name="Samejima M."/>
            <person name="Schmutz J."/>
            <person name="Slot J.C."/>
            <person name="St John F."/>
            <person name="Stenlid J."/>
            <person name="Sun H."/>
            <person name="Sun S."/>
            <person name="Syed K."/>
            <person name="Tsang A."/>
            <person name="Wiebenga A."/>
            <person name="Young D."/>
            <person name="Pisabarro A."/>
            <person name="Eastwood D.C."/>
            <person name="Martin F."/>
            <person name="Cullen D."/>
            <person name="Grigoriev I.V."/>
            <person name="Hibbett D.S."/>
        </authorList>
    </citation>
    <scope>NUCLEOTIDE SEQUENCE [LARGE SCALE GENOMIC DNA]</scope>
    <source>
        <strain evidence="1 2">LYAD-421 SS1</strain>
    </source>
</reference>
<dbReference type="RefSeq" id="XP_007370528.1">
    <property type="nucleotide sequence ID" value="XM_007370466.1"/>
</dbReference>
<sequence>MPHIVSDVSIGDPGVDDGPDRLTKFCQFMLNKPEFAKALRALRLLDGAFARPASSGGRSGWGADFSPAGLLTKVLSTAVNLRVLHIRDAEPLFQSHPAVYEAVTKLDRLKVLSLYYIGNTCLKAISQLQGKLQVIENGLWKDGPRPQGDVTPFGRYVDSLRHIRLWECGCMLESVIDRHVWPDVHTLDIGGRIAKISELARAFPNLRRLTFHMEFSVKQETRWSAGRS</sequence>
<dbReference type="OrthoDB" id="2785713at2759"/>
<gene>
    <name evidence="1" type="ORF">DICSQDRAFT_93222</name>
</gene>
<name>R7SM01_DICSQ</name>
<evidence type="ECO:0008006" key="3">
    <source>
        <dbReference type="Google" id="ProtNLM"/>
    </source>
</evidence>
<protein>
    <recommendedName>
        <fullName evidence="3">F-box domain-containing protein</fullName>
    </recommendedName>
</protein>
<proteinExistence type="predicted"/>